<name>A0A7Y2L736_9THEO</name>
<proteinExistence type="predicted"/>
<keyword evidence="1" id="KW-0812">Transmembrane</keyword>
<evidence type="ECO:0000313" key="3">
    <source>
        <dbReference type="Proteomes" id="UP000529861"/>
    </source>
</evidence>
<dbReference type="RefSeq" id="WP_170270635.1">
    <property type="nucleotide sequence ID" value="NZ_JABEQB010000008.1"/>
</dbReference>
<accession>A0A7Y2L736</accession>
<keyword evidence="1" id="KW-0472">Membrane</keyword>
<dbReference type="AlphaFoldDB" id="A0A7Y2L736"/>
<dbReference type="Proteomes" id="UP000529861">
    <property type="component" value="Unassembled WGS sequence"/>
</dbReference>
<feature type="transmembrane region" description="Helical" evidence="1">
    <location>
        <begin position="5"/>
        <end position="24"/>
    </location>
</feature>
<evidence type="ECO:0000313" key="2">
    <source>
        <dbReference type="EMBL" id="NNG66442.1"/>
    </source>
</evidence>
<keyword evidence="1" id="KW-1133">Transmembrane helix</keyword>
<dbReference type="EMBL" id="JABEQB010000008">
    <property type="protein sequence ID" value="NNG66442.1"/>
    <property type="molecule type" value="Genomic_DNA"/>
</dbReference>
<sequence length="135" mass="15118">MKKEILSFTAMLVLIFILIPLTVFGNTSNANNKSDNTLTNIENQFKASVPDNVKNVSLSEFLDRFLNKAYDIFTAFKKIIILILIGNGLYGALQWATAGSNPIPRKEGLYRIVFSIIGYFVVTYAGVIYAWITNI</sequence>
<protein>
    <submittedName>
        <fullName evidence="2">Uncharacterized protein</fullName>
    </submittedName>
</protein>
<gene>
    <name evidence="2" type="ORF">HKI81_04205</name>
</gene>
<feature type="transmembrane region" description="Helical" evidence="1">
    <location>
        <begin position="109"/>
        <end position="132"/>
    </location>
</feature>
<feature type="transmembrane region" description="Helical" evidence="1">
    <location>
        <begin position="79"/>
        <end position="97"/>
    </location>
</feature>
<organism evidence="2 3">
    <name type="scientific">Caldanaerobacter subterraneus</name>
    <dbReference type="NCBI Taxonomy" id="911092"/>
    <lineage>
        <taxon>Bacteria</taxon>
        <taxon>Bacillati</taxon>
        <taxon>Bacillota</taxon>
        <taxon>Clostridia</taxon>
        <taxon>Thermoanaerobacterales</taxon>
        <taxon>Thermoanaerobacteraceae</taxon>
        <taxon>Caldanaerobacter</taxon>
    </lineage>
</organism>
<reference evidence="2 3" key="1">
    <citation type="submission" date="2020-04" db="EMBL/GenBank/DDBJ databases">
        <title>Draft genome sequence of Caldanaerobacter sunterraneus. strain 1523vc isolated from Griffin hot spring, Kamchatka, Russia.</title>
        <authorList>
            <person name="Toshchakov S.V."/>
            <person name="Podosokorskaya O.A."/>
            <person name="Kublanov I.V."/>
            <person name="Korzhenkov A."/>
            <person name="Patrushev M.V."/>
        </authorList>
    </citation>
    <scope>NUCLEOTIDE SEQUENCE [LARGE SCALE GENOMIC DNA]</scope>
    <source>
        <strain evidence="2 3">1523vc</strain>
    </source>
</reference>
<evidence type="ECO:0000256" key="1">
    <source>
        <dbReference type="SAM" id="Phobius"/>
    </source>
</evidence>
<comment type="caution">
    <text evidence="2">The sequence shown here is derived from an EMBL/GenBank/DDBJ whole genome shotgun (WGS) entry which is preliminary data.</text>
</comment>